<evidence type="ECO:0008006" key="3">
    <source>
        <dbReference type="Google" id="ProtNLM"/>
    </source>
</evidence>
<dbReference type="Proteomes" id="UP000596661">
    <property type="component" value="Chromosome 6"/>
</dbReference>
<protein>
    <recommendedName>
        <fullName evidence="3">Reverse transcriptase domain-containing protein</fullName>
    </recommendedName>
</protein>
<dbReference type="EnsemblPlants" id="evm.model.06.1312">
    <property type="protein sequence ID" value="cds.evm.model.06.1312"/>
    <property type="gene ID" value="evm.TU.06.1312"/>
</dbReference>
<name>A0A803PTY5_CANSA</name>
<dbReference type="SUPFAM" id="SSF56672">
    <property type="entry name" value="DNA/RNA polymerases"/>
    <property type="match status" value="1"/>
</dbReference>
<dbReference type="AlphaFoldDB" id="A0A803PTY5"/>
<organism evidence="1 2">
    <name type="scientific">Cannabis sativa</name>
    <name type="common">Hemp</name>
    <name type="synonym">Marijuana</name>
    <dbReference type="NCBI Taxonomy" id="3483"/>
    <lineage>
        <taxon>Eukaryota</taxon>
        <taxon>Viridiplantae</taxon>
        <taxon>Streptophyta</taxon>
        <taxon>Embryophyta</taxon>
        <taxon>Tracheophyta</taxon>
        <taxon>Spermatophyta</taxon>
        <taxon>Magnoliopsida</taxon>
        <taxon>eudicotyledons</taxon>
        <taxon>Gunneridae</taxon>
        <taxon>Pentapetalae</taxon>
        <taxon>rosids</taxon>
        <taxon>fabids</taxon>
        <taxon>Rosales</taxon>
        <taxon>Cannabaceae</taxon>
        <taxon>Cannabis</taxon>
    </lineage>
</organism>
<proteinExistence type="predicted"/>
<dbReference type="PANTHER" id="PTHR33116:SF84">
    <property type="entry name" value="RNA-DIRECTED DNA POLYMERASE"/>
    <property type="match status" value="1"/>
</dbReference>
<evidence type="ECO:0000313" key="2">
    <source>
        <dbReference type="Proteomes" id="UP000596661"/>
    </source>
</evidence>
<accession>A0A803PTY5</accession>
<reference evidence="1" key="1">
    <citation type="submission" date="2018-11" db="EMBL/GenBank/DDBJ databases">
        <authorList>
            <person name="Grassa J C."/>
        </authorList>
    </citation>
    <scope>NUCLEOTIDE SEQUENCE [LARGE SCALE GENOMIC DNA]</scope>
</reference>
<sequence>MIFQDLLKGYTRKNVLASSIMKIDLSKAYDTVDSQFMEAMLSQLCFPSRFINWIMTCLKGTKYHLLMNDDLVLFSKGNLNSVKIIQEAFTKICNATGLSANKAKSQIFFGRVKDDIKLKILELVQIEEETFPLKYLGVNLRTTKWKASKGKKENRSKLHLASWEKVCLLKKLGGIGFREGKKWNKALIAKYLWAISSKQDNLWVKWINSIYLKGQSIWSYQSKQDTSWYFKKLLNIRVSTSKSSLSLVVIGKKFSASKYYNRTEWLSKLKNGSGKYIGRSLSKISATGVRQLSKASKTE</sequence>
<dbReference type="Gramene" id="evm.model.06.1312">
    <property type="protein sequence ID" value="cds.evm.model.06.1312"/>
    <property type="gene ID" value="evm.TU.06.1312"/>
</dbReference>
<keyword evidence="2" id="KW-1185">Reference proteome</keyword>
<evidence type="ECO:0000313" key="1">
    <source>
        <dbReference type="EnsemblPlants" id="cds.evm.model.06.1312"/>
    </source>
</evidence>
<dbReference type="EMBL" id="UZAU01000599">
    <property type="status" value="NOT_ANNOTATED_CDS"/>
    <property type="molecule type" value="Genomic_DNA"/>
</dbReference>
<reference evidence="1" key="2">
    <citation type="submission" date="2021-03" db="UniProtKB">
        <authorList>
            <consortium name="EnsemblPlants"/>
        </authorList>
    </citation>
    <scope>IDENTIFICATION</scope>
</reference>
<dbReference type="InterPro" id="IPR043502">
    <property type="entry name" value="DNA/RNA_pol_sf"/>
</dbReference>
<dbReference type="PANTHER" id="PTHR33116">
    <property type="entry name" value="REVERSE TRANSCRIPTASE ZINC-BINDING DOMAIN-CONTAINING PROTEIN-RELATED-RELATED"/>
    <property type="match status" value="1"/>
</dbReference>